<sequence>MPESPEKTHCLGLIDQRIRELDTPTTANDLQVDEDASISMKPAASIGVAYILGAILLLCFSLALGYRSLQSGNVTEIGSAA</sequence>
<keyword evidence="1" id="KW-0812">Transmembrane</keyword>
<feature type="transmembrane region" description="Helical" evidence="1">
    <location>
        <begin position="43"/>
        <end position="64"/>
    </location>
</feature>
<dbReference type="VEuPathDB" id="FungiDB:F503_04902"/>
<dbReference type="AlphaFoldDB" id="S3BRY1"/>
<keyword evidence="1" id="KW-0472">Membrane</keyword>
<evidence type="ECO:0000256" key="1">
    <source>
        <dbReference type="SAM" id="Phobius"/>
    </source>
</evidence>
<gene>
    <name evidence="2" type="ORF">F503_04902</name>
</gene>
<protein>
    <submittedName>
        <fullName evidence="2">Uncharacterized protein</fullName>
    </submittedName>
</protein>
<dbReference type="HOGENOM" id="CLU_2574492_0_0_1"/>
<evidence type="ECO:0000313" key="3">
    <source>
        <dbReference type="Proteomes" id="UP000016923"/>
    </source>
</evidence>
<accession>S3BRY1</accession>
<organism evidence="2 3">
    <name type="scientific">Ophiostoma piceae (strain UAMH 11346)</name>
    <name type="common">Sap stain fungus</name>
    <dbReference type="NCBI Taxonomy" id="1262450"/>
    <lineage>
        <taxon>Eukaryota</taxon>
        <taxon>Fungi</taxon>
        <taxon>Dikarya</taxon>
        <taxon>Ascomycota</taxon>
        <taxon>Pezizomycotina</taxon>
        <taxon>Sordariomycetes</taxon>
        <taxon>Sordariomycetidae</taxon>
        <taxon>Ophiostomatales</taxon>
        <taxon>Ophiostomataceae</taxon>
        <taxon>Ophiostoma</taxon>
    </lineage>
</organism>
<evidence type="ECO:0000313" key="2">
    <source>
        <dbReference type="EMBL" id="EPE04054.1"/>
    </source>
</evidence>
<dbReference type="Proteomes" id="UP000016923">
    <property type="component" value="Unassembled WGS sequence"/>
</dbReference>
<keyword evidence="1" id="KW-1133">Transmembrane helix</keyword>
<keyword evidence="3" id="KW-1185">Reference proteome</keyword>
<reference evidence="2 3" key="1">
    <citation type="journal article" date="2013" name="BMC Genomics">
        <title>The genome and transcriptome of the pine saprophyte Ophiostoma piceae, and a comparison with the bark beetle-associated pine pathogen Grosmannia clavigera.</title>
        <authorList>
            <person name="Haridas S."/>
            <person name="Wang Y."/>
            <person name="Lim L."/>
            <person name="Massoumi Alamouti S."/>
            <person name="Jackman S."/>
            <person name="Docking R."/>
            <person name="Robertson G."/>
            <person name="Birol I."/>
            <person name="Bohlmann J."/>
            <person name="Breuil C."/>
        </authorList>
    </citation>
    <scope>NUCLEOTIDE SEQUENCE [LARGE SCALE GENOMIC DNA]</scope>
    <source>
        <strain evidence="2 3">UAMH 11346</strain>
    </source>
</reference>
<name>S3BRY1_OPHP1</name>
<dbReference type="EMBL" id="KE148163">
    <property type="protein sequence ID" value="EPE04054.1"/>
    <property type="molecule type" value="Genomic_DNA"/>
</dbReference>
<proteinExistence type="predicted"/>